<organism evidence="2 3">
    <name type="scientific">Dictyostelium firmibasis</name>
    <dbReference type="NCBI Taxonomy" id="79012"/>
    <lineage>
        <taxon>Eukaryota</taxon>
        <taxon>Amoebozoa</taxon>
        <taxon>Evosea</taxon>
        <taxon>Eumycetozoa</taxon>
        <taxon>Dictyostelia</taxon>
        <taxon>Dictyosteliales</taxon>
        <taxon>Dictyosteliaceae</taxon>
        <taxon>Dictyostelium</taxon>
    </lineage>
</organism>
<evidence type="ECO:0000256" key="1">
    <source>
        <dbReference type="SAM" id="Phobius"/>
    </source>
</evidence>
<keyword evidence="1" id="KW-0812">Transmembrane</keyword>
<comment type="caution">
    <text evidence="2">The sequence shown here is derived from an EMBL/GenBank/DDBJ whole genome shotgun (WGS) entry which is preliminary data.</text>
</comment>
<protein>
    <submittedName>
        <fullName evidence="2">Uncharacterized protein</fullName>
    </submittedName>
</protein>
<dbReference type="Proteomes" id="UP001344447">
    <property type="component" value="Unassembled WGS sequence"/>
</dbReference>
<proteinExistence type="predicted"/>
<name>A0AAN7UCF3_9MYCE</name>
<keyword evidence="1" id="KW-0472">Membrane</keyword>
<dbReference type="EMBL" id="JAVFKY010000003">
    <property type="protein sequence ID" value="KAK5578643.1"/>
    <property type="molecule type" value="Genomic_DNA"/>
</dbReference>
<accession>A0AAN7UCF3</accession>
<keyword evidence="3" id="KW-1185">Reference proteome</keyword>
<keyword evidence="1" id="KW-1133">Transmembrane helix</keyword>
<dbReference type="Gene3D" id="1.20.58.400">
    <property type="entry name" value="t-snare proteins"/>
    <property type="match status" value="1"/>
</dbReference>
<dbReference type="InterPro" id="IPR038407">
    <property type="entry name" value="v-SNARE_N_sf"/>
</dbReference>
<sequence length="208" mass="24136">MEHVYSHYESDLSDVFNSIEDNLSQLEFNQTNPGGISNDQILVYVNQSTNYIEEAEEITQQLEFSSQNSGEISQLRPKITNYNSQIQEYIKRLEKVTGEKKQKSLSSTSVLDIGLNHNQLQQQQQQKKIRFDDIHINAKEDLDEYEEEEDLNDIRSTKYKTPTEKFKIFMKYHAIKVIVIVVLAMTIALIAGYVFHRASKSNPEDPVR</sequence>
<evidence type="ECO:0000313" key="3">
    <source>
        <dbReference type="Proteomes" id="UP001344447"/>
    </source>
</evidence>
<reference evidence="2 3" key="1">
    <citation type="submission" date="2023-11" db="EMBL/GenBank/DDBJ databases">
        <title>Dfirmibasis_genome.</title>
        <authorList>
            <person name="Edelbroek B."/>
            <person name="Kjellin J."/>
            <person name="Jerlstrom-Hultqvist J."/>
            <person name="Soderbom F."/>
        </authorList>
    </citation>
    <scope>NUCLEOTIDE SEQUENCE [LARGE SCALE GENOMIC DNA]</scope>
    <source>
        <strain evidence="2 3">TNS-C-14</strain>
    </source>
</reference>
<gene>
    <name evidence="2" type="ORF">RB653_008315</name>
</gene>
<evidence type="ECO:0000313" key="2">
    <source>
        <dbReference type="EMBL" id="KAK5578643.1"/>
    </source>
</evidence>
<feature type="transmembrane region" description="Helical" evidence="1">
    <location>
        <begin position="174"/>
        <end position="195"/>
    </location>
</feature>
<dbReference type="AlphaFoldDB" id="A0AAN7UCF3"/>